<feature type="transmembrane region" description="Helical" evidence="10">
    <location>
        <begin position="195"/>
        <end position="223"/>
    </location>
</feature>
<evidence type="ECO:0000256" key="3">
    <source>
        <dbReference type="ARBA" id="ARBA00022606"/>
    </source>
</evidence>
<keyword evidence="8 9" id="KW-0807">Transducer</keyword>
<keyword evidence="3 10" id="KW-0716">Sensory transduction</keyword>
<gene>
    <name evidence="13" type="primary">LOC103603354</name>
</gene>
<dbReference type="InterPro" id="IPR000725">
    <property type="entry name" value="Olfact_rcpt"/>
</dbReference>
<dbReference type="PRINTS" id="PR00237">
    <property type="entry name" value="GPCRRHODOPSN"/>
</dbReference>
<sequence length="312" mass="35312">MGNYSAVNEFFLVGLSEYPELQLFLFMLCLIMYVIIILGNSLLILISILDSRLHTPMYFFLRNLSFLDICYTSSSIPPMLVVFLSERKTISFFGCALQMVVSLGLGSTECVLLAVMAYDRYVAICNPLKYPIIMNKALYVHMAAWSWILGCLNSLMQTVLTMVLPFCGNNVIDHLTCEILALLKLICSDISMNMLIMTVASIVLLIIPLLLIFISYIFILSSILRIKSTEGRKKAFSTCSAHLTVVILFYGSALFMYMKPKSKYTKASDEIISLSYGVVTPMLNPIIYSLRNKEVKEAVNKALHRYLLIWKK</sequence>
<dbReference type="InterPro" id="IPR000276">
    <property type="entry name" value="GPCR_Rhodpsn"/>
</dbReference>
<evidence type="ECO:0000313" key="12">
    <source>
        <dbReference type="Proteomes" id="UP000694923"/>
    </source>
</evidence>
<evidence type="ECO:0000256" key="8">
    <source>
        <dbReference type="ARBA" id="ARBA00023224"/>
    </source>
</evidence>
<name>A0ABM0RZM7_GALVR</name>
<dbReference type="PANTHER" id="PTHR26453">
    <property type="entry name" value="OLFACTORY RECEPTOR"/>
    <property type="match status" value="1"/>
</dbReference>
<evidence type="ECO:0000256" key="7">
    <source>
        <dbReference type="ARBA" id="ARBA00023136"/>
    </source>
</evidence>
<feature type="transmembrane region" description="Helical" evidence="10">
    <location>
        <begin position="137"/>
        <end position="156"/>
    </location>
</feature>
<keyword evidence="12" id="KW-1185">Reference proteome</keyword>
<dbReference type="PROSITE" id="PS00237">
    <property type="entry name" value="G_PROTEIN_RECEP_F1_1"/>
    <property type="match status" value="1"/>
</dbReference>
<evidence type="ECO:0000256" key="6">
    <source>
        <dbReference type="ARBA" id="ARBA00022989"/>
    </source>
</evidence>
<dbReference type="SUPFAM" id="SSF81321">
    <property type="entry name" value="Family A G protein-coupled receptor-like"/>
    <property type="match status" value="1"/>
</dbReference>
<feature type="transmembrane region" description="Helical" evidence="10">
    <location>
        <begin position="90"/>
        <end position="116"/>
    </location>
</feature>
<keyword evidence="9 13" id="KW-0675">Receptor</keyword>
<accession>A0ABM0RZM7</accession>
<dbReference type="Pfam" id="PF13853">
    <property type="entry name" value="7tm_4"/>
    <property type="match status" value="1"/>
</dbReference>
<evidence type="ECO:0000256" key="1">
    <source>
        <dbReference type="ARBA" id="ARBA00004651"/>
    </source>
</evidence>
<dbReference type="Proteomes" id="UP000694923">
    <property type="component" value="Unplaced"/>
</dbReference>
<keyword evidence="7 10" id="KW-0472">Membrane</keyword>
<keyword evidence="2 10" id="KW-1003">Cell membrane</keyword>
<evidence type="ECO:0000256" key="2">
    <source>
        <dbReference type="ARBA" id="ARBA00022475"/>
    </source>
</evidence>
<organism evidence="12 13">
    <name type="scientific">Galeopterus variegatus</name>
    <name type="common">Malayan flying lemur</name>
    <name type="synonym">Cynocephalus variegatus</name>
    <dbReference type="NCBI Taxonomy" id="482537"/>
    <lineage>
        <taxon>Eukaryota</taxon>
        <taxon>Metazoa</taxon>
        <taxon>Chordata</taxon>
        <taxon>Craniata</taxon>
        <taxon>Vertebrata</taxon>
        <taxon>Euteleostomi</taxon>
        <taxon>Mammalia</taxon>
        <taxon>Eutheria</taxon>
        <taxon>Euarchontoglires</taxon>
        <taxon>Dermoptera</taxon>
        <taxon>Cynocephalidae</taxon>
        <taxon>Galeopterus</taxon>
    </lineage>
</organism>
<feature type="domain" description="G-protein coupled receptors family 1 profile" evidence="11">
    <location>
        <begin position="39"/>
        <end position="288"/>
    </location>
</feature>
<keyword evidence="5 10" id="KW-0552">Olfaction</keyword>
<dbReference type="Gene3D" id="1.20.1070.10">
    <property type="entry name" value="Rhodopsin 7-helix transmembrane proteins"/>
    <property type="match status" value="1"/>
</dbReference>
<feature type="transmembrane region" description="Helical" evidence="10">
    <location>
        <begin position="23"/>
        <end position="48"/>
    </location>
</feature>
<evidence type="ECO:0000256" key="10">
    <source>
        <dbReference type="RuleBase" id="RU363047"/>
    </source>
</evidence>
<keyword evidence="4 9" id="KW-0812">Transmembrane</keyword>
<feature type="transmembrane region" description="Helical" evidence="10">
    <location>
        <begin position="60"/>
        <end position="84"/>
    </location>
</feature>
<comment type="similarity">
    <text evidence="9">Belongs to the G-protein coupled receptor 1 family.</text>
</comment>
<proteinExistence type="inferred from homology"/>
<comment type="subcellular location">
    <subcellularLocation>
        <location evidence="1 10">Cell membrane</location>
        <topology evidence="1 10">Multi-pass membrane protein</topology>
    </subcellularLocation>
</comment>
<reference evidence="13" key="1">
    <citation type="submission" date="2025-08" db="UniProtKB">
        <authorList>
            <consortium name="RefSeq"/>
        </authorList>
    </citation>
    <scope>IDENTIFICATION</scope>
</reference>
<dbReference type="PRINTS" id="PR00245">
    <property type="entry name" value="OLFACTORYR"/>
</dbReference>
<dbReference type="InterPro" id="IPR017452">
    <property type="entry name" value="GPCR_Rhodpsn_7TM"/>
</dbReference>
<feature type="transmembrane region" description="Helical" evidence="10">
    <location>
        <begin position="235"/>
        <end position="257"/>
    </location>
</feature>
<evidence type="ECO:0000256" key="5">
    <source>
        <dbReference type="ARBA" id="ARBA00022725"/>
    </source>
</evidence>
<protein>
    <recommendedName>
        <fullName evidence="10">Olfactory receptor</fullName>
    </recommendedName>
</protein>
<dbReference type="CDD" id="cd15430">
    <property type="entry name" value="7tmA_OR13-like"/>
    <property type="match status" value="1"/>
</dbReference>
<dbReference type="PROSITE" id="PS50262">
    <property type="entry name" value="G_PROTEIN_RECEP_F1_2"/>
    <property type="match status" value="1"/>
</dbReference>
<evidence type="ECO:0000259" key="11">
    <source>
        <dbReference type="PROSITE" id="PS50262"/>
    </source>
</evidence>
<dbReference type="RefSeq" id="XP_008586068.1">
    <property type="nucleotide sequence ID" value="XM_008587846.1"/>
</dbReference>
<dbReference type="GeneID" id="103603354"/>
<evidence type="ECO:0000313" key="13">
    <source>
        <dbReference type="RefSeq" id="XP_008586068.1"/>
    </source>
</evidence>
<evidence type="ECO:0000256" key="4">
    <source>
        <dbReference type="ARBA" id="ARBA00022692"/>
    </source>
</evidence>
<keyword evidence="6 10" id="KW-1133">Transmembrane helix</keyword>
<keyword evidence="9" id="KW-0297">G-protein coupled receptor</keyword>
<evidence type="ECO:0000256" key="9">
    <source>
        <dbReference type="RuleBase" id="RU000688"/>
    </source>
</evidence>